<protein>
    <submittedName>
        <fullName evidence="2">Uncharacterized protein</fullName>
    </submittedName>
</protein>
<gene>
    <name evidence="2" type="ORF">GALL_541690</name>
</gene>
<evidence type="ECO:0000256" key="1">
    <source>
        <dbReference type="SAM" id="MobiDB-lite"/>
    </source>
</evidence>
<dbReference type="AlphaFoldDB" id="A0A1J5P8Z8"/>
<evidence type="ECO:0000313" key="2">
    <source>
        <dbReference type="EMBL" id="OIQ64279.1"/>
    </source>
</evidence>
<name>A0A1J5P8Z8_9ZZZZ</name>
<proteinExistence type="predicted"/>
<dbReference type="EMBL" id="MLJW01008260">
    <property type="protein sequence ID" value="OIQ64279.1"/>
    <property type="molecule type" value="Genomic_DNA"/>
</dbReference>
<reference evidence="2" key="1">
    <citation type="submission" date="2016-10" db="EMBL/GenBank/DDBJ databases">
        <title>Sequence of Gallionella enrichment culture.</title>
        <authorList>
            <person name="Poehlein A."/>
            <person name="Muehling M."/>
            <person name="Daniel R."/>
        </authorList>
    </citation>
    <scope>NUCLEOTIDE SEQUENCE</scope>
</reference>
<feature type="region of interest" description="Disordered" evidence="1">
    <location>
        <begin position="71"/>
        <end position="95"/>
    </location>
</feature>
<comment type="caution">
    <text evidence="2">The sequence shown here is derived from an EMBL/GenBank/DDBJ whole genome shotgun (WGS) entry which is preliminary data.</text>
</comment>
<accession>A0A1J5P8Z8</accession>
<sequence>MGESVAGDFVAFAVKRDDVIGTDSGPMARPFVDKSARDIERRPCMIRIENRDSGGDRAFGRIVERETDHRALVSQPKRRRAEMPGQAVADTPLQC</sequence>
<organism evidence="2">
    <name type="scientific">mine drainage metagenome</name>
    <dbReference type="NCBI Taxonomy" id="410659"/>
    <lineage>
        <taxon>unclassified sequences</taxon>
        <taxon>metagenomes</taxon>
        <taxon>ecological metagenomes</taxon>
    </lineage>
</organism>